<dbReference type="Proteomes" id="UP000289555">
    <property type="component" value="Chromosome"/>
</dbReference>
<name>A0ABN5X989_9GAMM</name>
<organism evidence="1 2">
    <name type="scientific">Vreelandella olivaria</name>
    <dbReference type="NCBI Taxonomy" id="390919"/>
    <lineage>
        <taxon>Bacteria</taxon>
        <taxon>Pseudomonadati</taxon>
        <taxon>Pseudomonadota</taxon>
        <taxon>Gammaproteobacteria</taxon>
        <taxon>Oceanospirillales</taxon>
        <taxon>Halomonadaceae</taxon>
        <taxon>Vreelandella</taxon>
    </lineage>
</organism>
<keyword evidence="2" id="KW-1185">Reference proteome</keyword>
<evidence type="ECO:0000313" key="1">
    <source>
        <dbReference type="EMBL" id="BBI53266.1"/>
    </source>
</evidence>
<proteinExistence type="predicted"/>
<protein>
    <submittedName>
        <fullName evidence="1">Uncharacterized protein</fullName>
    </submittedName>
</protein>
<gene>
    <name evidence="1" type="ORF">HORIV_56870</name>
</gene>
<sequence length="49" mass="5631">MKRNIFIVALEEKQKAMLKTLRQAKELEIHSLLTVDTAVEAKQFSLTKS</sequence>
<accession>A0ABN5X989</accession>
<evidence type="ECO:0000313" key="2">
    <source>
        <dbReference type="Proteomes" id="UP000289555"/>
    </source>
</evidence>
<reference evidence="2" key="1">
    <citation type="journal article" date="2019" name="Microbiol. Resour. Announc.">
        <title>Complete Genome Sequence of Halomonas olivaria, a Moderately Halophilic Bacterium Isolated from Olive Processing Effluents, Obtained by Nanopore Sequencing.</title>
        <authorList>
            <person name="Nagata S."/>
            <person name="Ii K.M."/>
            <person name="Tsukimi T."/>
            <person name="Miura M.C."/>
            <person name="Galipon J."/>
            <person name="Arakawa K."/>
        </authorList>
    </citation>
    <scope>NUCLEOTIDE SEQUENCE [LARGE SCALE GENOMIC DNA]</scope>
    <source>
        <strain evidence="2">TYRC17</strain>
    </source>
</reference>
<dbReference type="EMBL" id="AP019416">
    <property type="protein sequence ID" value="BBI53266.1"/>
    <property type="molecule type" value="Genomic_DNA"/>
</dbReference>